<protein>
    <recommendedName>
        <fullName evidence="4">Serpentine receptor class gamma</fullName>
    </recommendedName>
</protein>
<dbReference type="EMBL" id="JPKZ01000385">
    <property type="protein sequence ID" value="KHN87657.1"/>
    <property type="molecule type" value="Genomic_DNA"/>
</dbReference>
<keyword evidence="1" id="KW-0812">Transmembrane</keyword>
<feature type="transmembrane region" description="Helical" evidence="1">
    <location>
        <begin position="112"/>
        <end position="141"/>
    </location>
</feature>
<keyword evidence="3" id="KW-1185">Reference proteome</keyword>
<gene>
    <name evidence="2" type="ORF">Tcan_11305</name>
</gene>
<name>A0A0B2W211_TOXCA</name>
<keyword evidence="1" id="KW-1133">Transmembrane helix</keyword>
<comment type="caution">
    <text evidence="2">The sequence shown here is derived from an EMBL/GenBank/DDBJ whole genome shotgun (WGS) entry which is preliminary data.</text>
</comment>
<evidence type="ECO:0000256" key="1">
    <source>
        <dbReference type="SAM" id="Phobius"/>
    </source>
</evidence>
<organism evidence="2 3">
    <name type="scientific">Toxocara canis</name>
    <name type="common">Canine roundworm</name>
    <dbReference type="NCBI Taxonomy" id="6265"/>
    <lineage>
        <taxon>Eukaryota</taxon>
        <taxon>Metazoa</taxon>
        <taxon>Ecdysozoa</taxon>
        <taxon>Nematoda</taxon>
        <taxon>Chromadorea</taxon>
        <taxon>Rhabditida</taxon>
        <taxon>Spirurina</taxon>
        <taxon>Ascaridomorpha</taxon>
        <taxon>Ascaridoidea</taxon>
        <taxon>Toxocaridae</taxon>
        <taxon>Toxocara</taxon>
    </lineage>
</organism>
<dbReference type="OMA" id="CATMIDA"/>
<proteinExistence type="predicted"/>
<evidence type="ECO:0000313" key="3">
    <source>
        <dbReference type="Proteomes" id="UP000031036"/>
    </source>
</evidence>
<feature type="transmembrane region" description="Helical" evidence="1">
    <location>
        <begin position="255"/>
        <end position="278"/>
    </location>
</feature>
<feature type="transmembrane region" description="Helical" evidence="1">
    <location>
        <begin position="74"/>
        <end position="100"/>
    </location>
</feature>
<evidence type="ECO:0000313" key="2">
    <source>
        <dbReference type="EMBL" id="KHN87657.1"/>
    </source>
</evidence>
<feature type="transmembrane region" description="Helical" evidence="1">
    <location>
        <begin position="43"/>
        <end position="62"/>
    </location>
</feature>
<reference evidence="2 3" key="1">
    <citation type="submission" date="2014-11" db="EMBL/GenBank/DDBJ databases">
        <title>Genetic blueprint of the zoonotic pathogen Toxocara canis.</title>
        <authorList>
            <person name="Zhu X.-Q."/>
            <person name="Korhonen P.K."/>
            <person name="Cai H."/>
            <person name="Young N.D."/>
            <person name="Nejsum P."/>
            <person name="von Samson-Himmelstjerna G."/>
            <person name="Boag P.R."/>
            <person name="Tan P."/>
            <person name="Li Q."/>
            <person name="Min J."/>
            <person name="Yang Y."/>
            <person name="Wang X."/>
            <person name="Fang X."/>
            <person name="Hall R.S."/>
            <person name="Hofmann A."/>
            <person name="Sternberg P.W."/>
            <person name="Jex A.R."/>
            <person name="Gasser R.B."/>
        </authorList>
    </citation>
    <scope>NUCLEOTIDE SEQUENCE [LARGE SCALE GENOMIC DNA]</scope>
    <source>
        <strain evidence="2">PN_DK_2014</strain>
    </source>
</reference>
<dbReference type="AlphaFoldDB" id="A0A0B2W211"/>
<feature type="transmembrane region" description="Helical" evidence="1">
    <location>
        <begin position="206"/>
        <end position="234"/>
    </location>
</feature>
<evidence type="ECO:0008006" key="4">
    <source>
        <dbReference type="Google" id="ProtNLM"/>
    </source>
</evidence>
<sequence length="374" mass="42306">MFRKTSIPATSTQLSMENNGVPICSGKGLDCAALHQDSRLSSLVIYSFQVFLVIFVLFLSIFKVGDEMLKWYTVLTYIFFLLFATVLGVGQAIQVYSLYYSGLEHIIAEKSIFFFIGGLVRAVTFMQFRTLSLFVVVSYLLAFKTPLFFKNHIVTRRKRIMVYITIMSVCLVLPMTVRQFCVSFVGRCATMIDAKLLLEIHRWISASSVIVFALTTLIAMTMSLAIVLSFWCNYKRNSLGCEATRRKSVLEIAQFTLYFVPLTLAQFSFFGSALLFILSRTFPQLAEKIPKEVSEALFRFAVDYDEYFTIVLPLCTLSALSPYRRAVIQMLSCAAKKTNTVPIWAGTIRHANNVRHVSTSFGNRARSRTQTLAG</sequence>
<accession>A0A0B2W211</accession>
<dbReference type="Proteomes" id="UP000031036">
    <property type="component" value="Unassembled WGS sequence"/>
</dbReference>
<feature type="transmembrane region" description="Helical" evidence="1">
    <location>
        <begin position="162"/>
        <end position="186"/>
    </location>
</feature>
<keyword evidence="1" id="KW-0472">Membrane</keyword>